<evidence type="ECO:0000313" key="4">
    <source>
        <dbReference type="Proteomes" id="UP000076234"/>
    </source>
</evidence>
<name>A0A142VY14_9SPHN</name>
<reference evidence="3 4" key="2">
    <citation type="journal article" date="2016" name="Genome Announc.">
        <title>Complete Genome Sequence of Sphingopyxis terrae Strain 203-1 (NBRC 111660), a Polyethylene Glycol Degrader.</title>
        <authorList>
            <person name="Ohtsubo Y."/>
            <person name="Nonoyama S."/>
            <person name="Nagata Y."/>
            <person name="Numata M."/>
            <person name="Tsuchikane K."/>
            <person name="Hosoyama A."/>
            <person name="Yamazoe A."/>
            <person name="Tsuda M."/>
            <person name="Fujita N."/>
            <person name="Kawai F."/>
        </authorList>
    </citation>
    <scope>NUCLEOTIDE SEQUENCE [LARGE SCALE GENOMIC DNA]</scope>
    <source>
        <strain evidence="3 4">203-1</strain>
    </source>
</reference>
<dbReference type="Proteomes" id="UP000076234">
    <property type="component" value="Chromosome"/>
</dbReference>
<feature type="chain" id="PRO_5007502496" description="Beta-lactamase-related domain-containing protein" evidence="1">
    <location>
        <begin position="23"/>
        <end position="459"/>
    </location>
</feature>
<dbReference type="AlphaFoldDB" id="A0A142VY14"/>
<dbReference type="PANTHER" id="PTHR46825:SF9">
    <property type="entry name" value="BETA-LACTAMASE-RELATED DOMAIN-CONTAINING PROTEIN"/>
    <property type="match status" value="1"/>
</dbReference>
<proteinExistence type="predicted"/>
<accession>A0A142VY14</accession>
<dbReference type="STRING" id="1219058.AOA14_08740"/>
<dbReference type="InterPro" id="IPR050491">
    <property type="entry name" value="AmpC-like"/>
</dbReference>
<dbReference type="Pfam" id="PF00144">
    <property type="entry name" value="Beta-lactamase"/>
    <property type="match status" value="1"/>
</dbReference>
<dbReference type="KEGG" id="ster:AOA14_08740"/>
<dbReference type="Gene3D" id="3.40.710.10">
    <property type="entry name" value="DD-peptidase/beta-lactamase superfamily"/>
    <property type="match status" value="1"/>
</dbReference>
<dbReference type="InterPro" id="IPR012338">
    <property type="entry name" value="Beta-lactam/transpept-like"/>
</dbReference>
<evidence type="ECO:0000256" key="1">
    <source>
        <dbReference type="SAM" id="SignalP"/>
    </source>
</evidence>
<gene>
    <name evidence="3" type="ORF">AOA14_08740</name>
</gene>
<sequence>MPRTLALLLAAAVGTWATPALSAPRPDPIDLIVDRQMELNHIPGVAVAVVEQGRIVKIAAYGTANLEWDAPVGLDTRFQLASATKMFTGMLLMRLAEQGKLGLDDPVTRWLPDAPASWSAIRVRQLADHTSGLAEQRGATRDATLESILTTTMAAPLAYVPGSEARYGFTDFTVLRVILEKAGGDSLPRLLHKQLFEPLDMRATAFANASDDGTVRIGDLLPRRAQIYGLRDDRLTTSDFFFAPQGYGAGGLYSSIEDLSKLFAGLDAGRVLKPESIRELEKAATLTNGRRAPFGLGWIARPYRGVTLAGHSGGPALADIWRIEDRKLTVIVLTNQQVLHPLIAEAIIDTLLPPLAPEPVIADDRPAIAANIRVAVTKAAAGDTGAAAAFAPTGQDAASSIVSPFARAMLRGMGPLRTVELLEVKADGERRYRLAFQYKAVVWTASAAADGRLTRFRPE</sequence>
<feature type="signal peptide" evidence="1">
    <location>
        <begin position="1"/>
        <end position="22"/>
    </location>
</feature>
<keyword evidence="1" id="KW-0732">Signal</keyword>
<evidence type="ECO:0000259" key="2">
    <source>
        <dbReference type="Pfam" id="PF00144"/>
    </source>
</evidence>
<dbReference type="PANTHER" id="PTHR46825">
    <property type="entry name" value="D-ALANYL-D-ALANINE-CARBOXYPEPTIDASE/ENDOPEPTIDASE AMPH"/>
    <property type="match status" value="1"/>
</dbReference>
<dbReference type="InterPro" id="IPR001466">
    <property type="entry name" value="Beta-lactam-related"/>
</dbReference>
<evidence type="ECO:0000313" key="3">
    <source>
        <dbReference type="EMBL" id="AMU94686.1"/>
    </source>
</evidence>
<dbReference type="EMBL" id="CP013342">
    <property type="protein sequence ID" value="AMU94686.1"/>
    <property type="molecule type" value="Genomic_DNA"/>
</dbReference>
<feature type="domain" description="Beta-lactamase-related" evidence="2">
    <location>
        <begin position="31"/>
        <end position="339"/>
    </location>
</feature>
<protein>
    <recommendedName>
        <fullName evidence="2">Beta-lactamase-related domain-containing protein</fullName>
    </recommendedName>
</protein>
<reference evidence="4" key="1">
    <citation type="submission" date="2015-11" db="EMBL/GenBank/DDBJ databases">
        <title>Complete genome sequence of a polyethylene glycol-degrading strain Sphingopyxis terrae strain 203-1 (NBRC 15098).</title>
        <authorList>
            <person name="Yoshiyuki O."/>
            <person name="Shouta N."/>
            <person name="Nagata Y."/>
            <person name="Numata M."/>
            <person name="Tsuchikane K."/>
            <person name="Hosoyama A."/>
            <person name="Yamazoe A."/>
            <person name="Tsuda M."/>
            <person name="Fujita N."/>
            <person name="Kawai F."/>
        </authorList>
    </citation>
    <scope>NUCLEOTIDE SEQUENCE [LARGE SCALE GENOMIC DNA]</scope>
    <source>
        <strain evidence="4">203-1</strain>
    </source>
</reference>
<dbReference type="SUPFAM" id="SSF56601">
    <property type="entry name" value="beta-lactamase/transpeptidase-like"/>
    <property type="match status" value="1"/>
</dbReference>
<organism evidence="3 4">
    <name type="scientific">Sphingopyxis terrae subsp. terrae NBRC 15098</name>
    <dbReference type="NCBI Taxonomy" id="1219058"/>
    <lineage>
        <taxon>Bacteria</taxon>
        <taxon>Pseudomonadati</taxon>
        <taxon>Pseudomonadota</taxon>
        <taxon>Alphaproteobacteria</taxon>
        <taxon>Sphingomonadales</taxon>
        <taxon>Sphingomonadaceae</taxon>
        <taxon>Sphingopyxis</taxon>
    </lineage>
</organism>